<keyword evidence="2" id="KW-1185">Reference proteome</keyword>
<reference evidence="1" key="1">
    <citation type="submission" date="2021-01" db="EMBL/GenBank/DDBJ databases">
        <authorList>
            <consortium name="Genoscope - CEA"/>
            <person name="William W."/>
        </authorList>
    </citation>
    <scope>NUCLEOTIDE SEQUENCE</scope>
</reference>
<proteinExistence type="predicted"/>
<protein>
    <submittedName>
        <fullName evidence="1">Uncharacterized protein</fullName>
    </submittedName>
</protein>
<evidence type="ECO:0000313" key="2">
    <source>
        <dbReference type="Proteomes" id="UP000692954"/>
    </source>
</evidence>
<name>A0A8S1P456_9CILI</name>
<dbReference type="AlphaFoldDB" id="A0A8S1P456"/>
<organism evidence="1 2">
    <name type="scientific">Paramecium sonneborni</name>
    <dbReference type="NCBI Taxonomy" id="65129"/>
    <lineage>
        <taxon>Eukaryota</taxon>
        <taxon>Sar</taxon>
        <taxon>Alveolata</taxon>
        <taxon>Ciliophora</taxon>
        <taxon>Intramacronucleata</taxon>
        <taxon>Oligohymenophorea</taxon>
        <taxon>Peniculida</taxon>
        <taxon>Parameciidae</taxon>
        <taxon>Paramecium</taxon>
    </lineage>
</organism>
<dbReference type="Proteomes" id="UP000692954">
    <property type="component" value="Unassembled WGS sequence"/>
</dbReference>
<accession>A0A8S1P456</accession>
<sequence length="76" mass="9478">MYLFPIVYNKQKNVIIVRYKFYIYIIRELNNGQFKIVDQLKFNTNDIYGTITNNGQYLVYWYDEKQFYSTYELLYK</sequence>
<comment type="caution">
    <text evidence="1">The sequence shown here is derived from an EMBL/GenBank/DDBJ whole genome shotgun (WGS) entry which is preliminary data.</text>
</comment>
<gene>
    <name evidence="1" type="ORF">PSON_ATCC_30995.1.T0680256</name>
</gene>
<dbReference type="EMBL" id="CAJJDN010000068">
    <property type="protein sequence ID" value="CAD8097645.1"/>
    <property type="molecule type" value="Genomic_DNA"/>
</dbReference>
<dbReference type="OrthoDB" id="307238at2759"/>
<evidence type="ECO:0000313" key="1">
    <source>
        <dbReference type="EMBL" id="CAD8097645.1"/>
    </source>
</evidence>